<dbReference type="AlphaFoldDB" id="A0A0S3QRK6"/>
<evidence type="ECO:0000256" key="1">
    <source>
        <dbReference type="ARBA" id="ARBA00004429"/>
    </source>
</evidence>
<dbReference type="OrthoDB" id="9780552at2"/>
<evidence type="ECO:0000313" key="16">
    <source>
        <dbReference type="EMBL" id="BAT70966.1"/>
    </source>
</evidence>
<reference evidence="17" key="1">
    <citation type="journal article" date="2018" name="Science">
        <title>A primordial and reversible TCA cycle in a facultatively chemolithoautotrophic thermophile.</title>
        <authorList>
            <person name="Nunoura T."/>
            <person name="Chikaraishi Y."/>
            <person name="Izaki R."/>
            <person name="Suwa T."/>
            <person name="Sato T."/>
            <person name="Harada T."/>
            <person name="Mori K."/>
            <person name="Kato Y."/>
            <person name="Miyazaki M."/>
            <person name="Shimamura S."/>
            <person name="Yanagawa K."/>
            <person name="Shuto A."/>
            <person name="Ohkouchi N."/>
            <person name="Fujita N."/>
            <person name="Takaki Y."/>
            <person name="Atomi H."/>
            <person name="Takai K."/>
        </authorList>
    </citation>
    <scope>NUCLEOTIDE SEQUENCE [LARGE SCALE GENOMIC DNA]</scope>
    <source>
        <strain evidence="17">DSM 17441 / JCM 13301 / NBRC 103674 / ABI70S6</strain>
    </source>
</reference>
<feature type="transmembrane region" description="Helical" evidence="13">
    <location>
        <begin position="310"/>
        <end position="330"/>
    </location>
</feature>
<keyword evidence="10 13" id="KW-0143">Chaperone</keyword>
<dbReference type="GO" id="GO:0005886">
    <property type="term" value="C:plasma membrane"/>
    <property type="evidence" value="ECO:0007669"/>
    <property type="project" value="UniProtKB-SubCell"/>
</dbReference>
<dbReference type="GO" id="GO:0015031">
    <property type="term" value="P:protein transport"/>
    <property type="evidence" value="ECO:0007669"/>
    <property type="project" value="UniProtKB-KW"/>
</dbReference>
<keyword evidence="9 13" id="KW-0472">Membrane</keyword>
<protein>
    <recommendedName>
        <fullName evidence="3 13">Membrane protein insertase YidC</fullName>
    </recommendedName>
    <alternativeName>
        <fullName evidence="12 13">Foldase YidC</fullName>
    </alternativeName>
    <alternativeName>
        <fullName evidence="11 13">Membrane integrase YidC</fullName>
    </alternativeName>
    <alternativeName>
        <fullName evidence="13">Membrane protein YidC</fullName>
    </alternativeName>
</protein>
<keyword evidence="8 13" id="KW-1133">Transmembrane helix</keyword>
<evidence type="ECO:0000256" key="5">
    <source>
        <dbReference type="ARBA" id="ARBA00022475"/>
    </source>
</evidence>
<evidence type="ECO:0000256" key="2">
    <source>
        <dbReference type="ARBA" id="ARBA00010527"/>
    </source>
</evidence>
<dbReference type="Proteomes" id="UP000063234">
    <property type="component" value="Chromosome"/>
</dbReference>
<accession>A0A0S3QRK6</accession>
<evidence type="ECO:0000256" key="12">
    <source>
        <dbReference type="ARBA" id="ARBA00033342"/>
    </source>
</evidence>
<keyword evidence="17" id="KW-1185">Reference proteome</keyword>
<evidence type="ECO:0000256" key="13">
    <source>
        <dbReference type="HAMAP-Rule" id="MF_01810"/>
    </source>
</evidence>
<comment type="similarity">
    <text evidence="2 13">Belongs to the OXA1/ALB3/YidC family. Type 1 subfamily.</text>
</comment>
<evidence type="ECO:0000256" key="11">
    <source>
        <dbReference type="ARBA" id="ARBA00033245"/>
    </source>
</evidence>
<dbReference type="InterPro" id="IPR001708">
    <property type="entry name" value="YidC/ALB3/OXA1/COX18"/>
</dbReference>
<feature type="domain" description="Membrane insertase YidC/Oxa/ALB C-terminal" evidence="14">
    <location>
        <begin position="310"/>
        <end position="486"/>
    </location>
</feature>
<comment type="subcellular location">
    <subcellularLocation>
        <location evidence="1">Cell inner membrane</location>
        <topology evidence="1">Multi-pass membrane protein</topology>
    </subcellularLocation>
    <subcellularLocation>
        <location evidence="13">Cell membrane</location>
        <topology evidence="13">Multi-pass membrane protein</topology>
    </subcellularLocation>
</comment>
<dbReference type="InterPro" id="IPR038221">
    <property type="entry name" value="YidC_periplasmic_sf"/>
</dbReference>
<evidence type="ECO:0000256" key="4">
    <source>
        <dbReference type="ARBA" id="ARBA00022448"/>
    </source>
</evidence>
<comment type="subunit">
    <text evidence="13">Interacts with the Sec translocase complex via SecD. Specifically interacts with transmembrane segments of nascent integral membrane proteins during membrane integration.</text>
</comment>
<dbReference type="EMBL" id="AP013035">
    <property type="protein sequence ID" value="BAT70966.1"/>
    <property type="molecule type" value="Genomic_DNA"/>
</dbReference>
<feature type="transmembrane region" description="Helical" evidence="13">
    <location>
        <begin position="379"/>
        <end position="400"/>
    </location>
</feature>
<evidence type="ECO:0000256" key="8">
    <source>
        <dbReference type="ARBA" id="ARBA00022989"/>
    </source>
</evidence>
<dbReference type="NCBIfam" id="TIGR03593">
    <property type="entry name" value="yidC_nterm"/>
    <property type="match status" value="1"/>
</dbReference>
<evidence type="ECO:0000256" key="3">
    <source>
        <dbReference type="ARBA" id="ARBA00015325"/>
    </source>
</evidence>
<feature type="domain" description="Membrane insertase YidC N-terminal" evidence="15">
    <location>
        <begin position="63"/>
        <end position="298"/>
    </location>
</feature>
<proteinExistence type="inferred from homology"/>
<dbReference type="InterPro" id="IPR028053">
    <property type="entry name" value="Membr_insert_YidC_N"/>
</dbReference>
<sequence>MEEQKSSLLIFILSLGLALLLYFYFGSHLTNQNLTNNKTEANKTASEKPITLTTKPKLQGQPIKIETSKYIAEINTQGGILTSLKLKDYKDDHGKPMELVPAEGFFWNIGKDERITQRLNSVLFKPEVREANNKISITLTAQLDNATVVKRFSFYKNEYKIELQTEGLPYGIYLGPQVAPTDRKTRYSFVGPLVYNGKKVLEVKLKKKPETTFDNPKWVALQSLYFTVTLIPEKPTKVRIAKAGKSQYYVYLTPQKDLLVSWGFAGPKKFELLKSYGMKLEENIRFGIFGVISKPLLYLMNWLYKIIPNYGVAIIIITILIKILFHPLTVRGYKSMNKMKEIQPLIQQIRETYKDDPTKMNQELMELYKKYKINPLGGCIPMLLQIPVFFALYKLLMVSIELRHAPFILWITDLSAKDPYYVTPILMGVTMLIQQLLTPGQDPTQSKFMLAMPVVFTIIFLNFPSGLCLYFLVSNIISIIEQLMIKHVYS</sequence>
<dbReference type="PRINTS" id="PR01900">
    <property type="entry name" value="YIDCPROTEIN"/>
</dbReference>
<dbReference type="PRINTS" id="PR00701">
    <property type="entry name" value="60KDINNERMP"/>
</dbReference>
<dbReference type="HAMAP" id="MF_01810">
    <property type="entry name" value="YidC_type1"/>
    <property type="match status" value="1"/>
</dbReference>
<dbReference type="STRING" id="1298851.TST_0156"/>
<dbReference type="KEGG" id="ttk:TST_0156"/>
<dbReference type="InterPro" id="IPR028055">
    <property type="entry name" value="YidC/Oxa/ALB_C"/>
</dbReference>
<dbReference type="NCBIfam" id="TIGR03592">
    <property type="entry name" value="yidC_oxa1_cterm"/>
    <property type="match status" value="1"/>
</dbReference>
<comment type="function">
    <text evidence="13">Required for the insertion and/or proper folding and/or complex formation of integral membrane proteins into the membrane. Involved in integration of membrane proteins that insert both dependently and independently of the Sec translocase complex, as well as at least some lipoproteins. Aids folding of multispanning membrane proteins.</text>
</comment>
<feature type="transmembrane region" description="Helical" evidence="13">
    <location>
        <begin position="420"/>
        <end position="438"/>
    </location>
</feature>
<feature type="transmembrane region" description="Helical" evidence="13">
    <location>
        <begin position="6"/>
        <end position="25"/>
    </location>
</feature>
<dbReference type="CDD" id="cd19961">
    <property type="entry name" value="EcYidC-like_peri"/>
    <property type="match status" value="1"/>
</dbReference>
<dbReference type="PANTHER" id="PTHR12428:SF65">
    <property type="entry name" value="CYTOCHROME C OXIDASE ASSEMBLY PROTEIN COX18, MITOCHONDRIAL"/>
    <property type="match status" value="1"/>
</dbReference>
<dbReference type="PANTHER" id="PTHR12428">
    <property type="entry name" value="OXA1"/>
    <property type="match status" value="1"/>
</dbReference>
<dbReference type="Gene3D" id="2.70.98.90">
    <property type="match status" value="1"/>
</dbReference>
<keyword evidence="7 13" id="KW-0653">Protein transport</keyword>
<evidence type="ECO:0000259" key="14">
    <source>
        <dbReference type="Pfam" id="PF02096"/>
    </source>
</evidence>
<evidence type="ECO:0000256" key="9">
    <source>
        <dbReference type="ARBA" id="ARBA00023136"/>
    </source>
</evidence>
<gene>
    <name evidence="13 16" type="primary">yidC</name>
    <name evidence="16" type="ORF">TST_0156</name>
</gene>
<dbReference type="PATRIC" id="fig|1298851.3.peg.161"/>
<dbReference type="InterPro" id="IPR047196">
    <property type="entry name" value="YidC_ALB_C"/>
</dbReference>
<name>A0A0S3QRK6_THET7</name>
<keyword evidence="5 13" id="KW-1003">Cell membrane</keyword>
<organism evidence="16 17">
    <name type="scientific">Thermosulfidibacter takaii (strain DSM 17441 / JCM 13301 / NBRC 103674 / ABI70S6)</name>
    <dbReference type="NCBI Taxonomy" id="1298851"/>
    <lineage>
        <taxon>Bacteria</taxon>
        <taxon>Pseudomonadati</taxon>
        <taxon>Thermosulfidibacterota</taxon>
        <taxon>Thermosulfidibacteria</taxon>
        <taxon>Thermosulfidibacterales</taxon>
        <taxon>Thermosulfidibacteraceae</taxon>
    </lineage>
</organism>
<feature type="transmembrane region" description="Helical" evidence="13">
    <location>
        <begin position="450"/>
        <end position="473"/>
    </location>
</feature>
<evidence type="ECO:0000256" key="10">
    <source>
        <dbReference type="ARBA" id="ARBA00023186"/>
    </source>
</evidence>
<evidence type="ECO:0000256" key="6">
    <source>
        <dbReference type="ARBA" id="ARBA00022692"/>
    </source>
</evidence>
<evidence type="ECO:0000256" key="7">
    <source>
        <dbReference type="ARBA" id="ARBA00022927"/>
    </source>
</evidence>
<dbReference type="GO" id="GO:0051205">
    <property type="term" value="P:protein insertion into membrane"/>
    <property type="evidence" value="ECO:0007669"/>
    <property type="project" value="TreeGrafter"/>
</dbReference>
<dbReference type="GO" id="GO:0032977">
    <property type="term" value="F:membrane insertase activity"/>
    <property type="evidence" value="ECO:0007669"/>
    <property type="project" value="InterPro"/>
</dbReference>
<evidence type="ECO:0000313" key="17">
    <source>
        <dbReference type="Proteomes" id="UP000063234"/>
    </source>
</evidence>
<dbReference type="InterPro" id="IPR019998">
    <property type="entry name" value="Membr_insert_YidC"/>
</dbReference>
<evidence type="ECO:0000259" key="15">
    <source>
        <dbReference type="Pfam" id="PF14849"/>
    </source>
</evidence>
<dbReference type="CDD" id="cd20070">
    <property type="entry name" value="5TM_YidC_Alb3"/>
    <property type="match status" value="1"/>
</dbReference>
<dbReference type="Pfam" id="PF14849">
    <property type="entry name" value="YidC_periplas"/>
    <property type="match status" value="1"/>
</dbReference>
<keyword evidence="4 13" id="KW-0813">Transport</keyword>
<keyword evidence="6 13" id="KW-0812">Transmembrane</keyword>
<dbReference type="Pfam" id="PF02096">
    <property type="entry name" value="60KD_IMP"/>
    <property type="match status" value="1"/>
</dbReference>